<sequence length="220" mass="24672">MIDTADLLDRIVALEAEVTSLRDKDAITQLEYIYGYYLDNRMWDEIIDLFTDEAPSIEIGQRGKYVGKDAMRAFLADSMGAGIWGLEKNQVANHLQLQPVITLAGDGTAACRARALIQMSKGDHHERLRWAEGVYENTFVKDGGVWKLKSVWWAATFYAVIPTTGDIWYDSIPVDDAMPPTEPSHPIDPQLGRIWVPFHYPHPTTGASPTSPSARPVTRR</sequence>
<dbReference type="SUPFAM" id="SSF54427">
    <property type="entry name" value="NTF2-like"/>
    <property type="match status" value="1"/>
</dbReference>
<feature type="domain" description="SnoaL-like" evidence="1">
    <location>
        <begin position="20"/>
        <end position="150"/>
    </location>
</feature>
<keyword evidence="3" id="KW-1185">Reference proteome</keyword>
<dbReference type="EMBL" id="WTUX01000003">
    <property type="protein sequence ID" value="MZR11674.1"/>
    <property type="molecule type" value="Genomic_DNA"/>
</dbReference>
<accession>A0A845M5P8</accession>
<evidence type="ECO:0000259" key="1">
    <source>
        <dbReference type="Pfam" id="PF13577"/>
    </source>
</evidence>
<evidence type="ECO:0000313" key="3">
    <source>
        <dbReference type="Proteomes" id="UP000467322"/>
    </source>
</evidence>
<dbReference type="AlphaFoldDB" id="A0A845M5P8"/>
<gene>
    <name evidence="2" type="ORF">GQE99_01375</name>
</gene>
<protein>
    <submittedName>
        <fullName evidence="2">Nuclear transport factor 2 family protein</fullName>
    </submittedName>
</protein>
<organism evidence="2 3">
    <name type="scientific">Maritimibacter harenae</name>
    <dbReference type="NCBI Taxonomy" id="2606218"/>
    <lineage>
        <taxon>Bacteria</taxon>
        <taxon>Pseudomonadati</taxon>
        <taxon>Pseudomonadota</taxon>
        <taxon>Alphaproteobacteria</taxon>
        <taxon>Rhodobacterales</taxon>
        <taxon>Roseobacteraceae</taxon>
        <taxon>Maritimibacter</taxon>
    </lineage>
</organism>
<dbReference type="RefSeq" id="WP_161349802.1">
    <property type="nucleotide sequence ID" value="NZ_WTUX01000003.1"/>
</dbReference>
<dbReference type="Proteomes" id="UP000467322">
    <property type="component" value="Unassembled WGS sequence"/>
</dbReference>
<dbReference type="Pfam" id="PF13577">
    <property type="entry name" value="SnoaL_4"/>
    <property type="match status" value="1"/>
</dbReference>
<proteinExistence type="predicted"/>
<evidence type="ECO:0000313" key="2">
    <source>
        <dbReference type="EMBL" id="MZR11674.1"/>
    </source>
</evidence>
<dbReference type="InterPro" id="IPR032710">
    <property type="entry name" value="NTF2-like_dom_sf"/>
</dbReference>
<comment type="caution">
    <text evidence="2">The sequence shown here is derived from an EMBL/GenBank/DDBJ whole genome shotgun (WGS) entry which is preliminary data.</text>
</comment>
<dbReference type="Gene3D" id="3.10.450.50">
    <property type="match status" value="1"/>
</dbReference>
<name>A0A845M5P8_9RHOB</name>
<reference evidence="2 3" key="1">
    <citation type="submission" date="2019-12" db="EMBL/GenBank/DDBJ databases">
        <title>Maritimibacter sp. nov. sp. isolated from sea sand.</title>
        <authorList>
            <person name="Kim J."/>
            <person name="Jeong S.E."/>
            <person name="Jung H.S."/>
            <person name="Jeon C.O."/>
        </authorList>
    </citation>
    <scope>NUCLEOTIDE SEQUENCE [LARGE SCALE GENOMIC DNA]</scope>
    <source>
        <strain evidence="2 3">DP07</strain>
    </source>
</reference>
<dbReference type="InterPro" id="IPR037401">
    <property type="entry name" value="SnoaL-like"/>
</dbReference>